<organism evidence="1 2">
    <name type="scientific">Dimargaris cristalligena</name>
    <dbReference type="NCBI Taxonomy" id="215637"/>
    <lineage>
        <taxon>Eukaryota</taxon>
        <taxon>Fungi</taxon>
        <taxon>Fungi incertae sedis</taxon>
        <taxon>Zoopagomycota</taxon>
        <taxon>Kickxellomycotina</taxon>
        <taxon>Dimargaritomycetes</taxon>
        <taxon>Dimargaritales</taxon>
        <taxon>Dimargaritaceae</taxon>
        <taxon>Dimargaris</taxon>
    </lineage>
</organism>
<accession>A0A4P9ZX89</accession>
<dbReference type="Proteomes" id="UP000268162">
    <property type="component" value="Unassembled WGS sequence"/>
</dbReference>
<reference evidence="2" key="1">
    <citation type="journal article" date="2018" name="Nat. Microbiol.">
        <title>Leveraging single-cell genomics to expand the fungal tree of life.</title>
        <authorList>
            <person name="Ahrendt S.R."/>
            <person name="Quandt C.A."/>
            <person name="Ciobanu D."/>
            <person name="Clum A."/>
            <person name="Salamov A."/>
            <person name="Andreopoulos B."/>
            <person name="Cheng J.F."/>
            <person name="Woyke T."/>
            <person name="Pelin A."/>
            <person name="Henrissat B."/>
            <person name="Reynolds N.K."/>
            <person name="Benny G.L."/>
            <person name="Smith M.E."/>
            <person name="James T.Y."/>
            <person name="Grigoriev I.V."/>
        </authorList>
    </citation>
    <scope>NUCLEOTIDE SEQUENCE [LARGE SCALE GENOMIC DNA]</scope>
    <source>
        <strain evidence="2">RSA 468</strain>
    </source>
</reference>
<gene>
    <name evidence="1" type="ORF">BJ085DRAFT_35654</name>
</gene>
<keyword evidence="2" id="KW-1185">Reference proteome</keyword>
<dbReference type="STRING" id="215637.A0A4P9ZX89"/>
<name>A0A4P9ZX89_9FUNG</name>
<dbReference type="Pfam" id="PF03665">
    <property type="entry name" value="UPF0172"/>
    <property type="match status" value="1"/>
</dbReference>
<dbReference type="AlphaFoldDB" id="A0A4P9ZX89"/>
<evidence type="ECO:0008006" key="3">
    <source>
        <dbReference type="Google" id="ProtNLM"/>
    </source>
</evidence>
<evidence type="ECO:0000313" key="1">
    <source>
        <dbReference type="EMBL" id="RKP37631.1"/>
    </source>
</evidence>
<sequence>MPQCQLSTTAFGTLAAHCTKYPWQAVQGVLLAPVNSTAPVQVTQAIPISHLWCGLAPMVEIALQQVQLFCEKNKLRVAGFYYANELKDDQQLTSAVEAIADKILAQNPEAIVLLINNQELHAADQTGLPLIPFEYQNKHWSRVQGLTSTPTSLSSDTFTLSLESPETWSTVRRLLTKVASNKVNVLDFDDHLQSPSGDWMENAQLWQS</sequence>
<dbReference type="PANTHER" id="PTHR12941:SF10">
    <property type="entry name" value="ER MEMBRANE PROTEIN COMPLEX SUBUNIT 8_9 HOMOLOG"/>
    <property type="match status" value="1"/>
</dbReference>
<dbReference type="CDD" id="cd08060">
    <property type="entry name" value="MPN_UPF0172"/>
    <property type="match status" value="1"/>
</dbReference>
<proteinExistence type="predicted"/>
<dbReference type="OrthoDB" id="194468at2759"/>
<dbReference type="PANTHER" id="PTHR12941">
    <property type="entry name" value="ER MEMBRANE PROTEIN COMPLEX"/>
    <property type="match status" value="1"/>
</dbReference>
<protein>
    <recommendedName>
        <fullName evidence="3">MPN domain-containing protein</fullName>
    </recommendedName>
</protein>
<dbReference type="GO" id="GO:0072546">
    <property type="term" value="C:EMC complex"/>
    <property type="evidence" value="ECO:0007669"/>
    <property type="project" value="InterPro"/>
</dbReference>
<dbReference type="EMBL" id="ML002467">
    <property type="protein sequence ID" value="RKP37631.1"/>
    <property type="molecule type" value="Genomic_DNA"/>
</dbReference>
<evidence type="ECO:0000313" key="2">
    <source>
        <dbReference type="Proteomes" id="UP000268162"/>
    </source>
</evidence>
<dbReference type="InterPro" id="IPR005366">
    <property type="entry name" value="EMC8/9"/>
</dbReference>